<proteinExistence type="predicted"/>
<dbReference type="Pfam" id="PF00535">
    <property type="entry name" value="Glycos_transf_2"/>
    <property type="match status" value="1"/>
</dbReference>
<dbReference type="EMBL" id="VSSQ01010042">
    <property type="protein sequence ID" value="MPM43278.1"/>
    <property type="molecule type" value="Genomic_DNA"/>
</dbReference>
<evidence type="ECO:0000256" key="2">
    <source>
        <dbReference type="ARBA" id="ARBA00022679"/>
    </source>
</evidence>
<evidence type="ECO:0000259" key="3">
    <source>
        <dbReference type="Pfam" id="PF00535"/>
    </source>
</evidence>
<dbReference type="PANTHER" id="PTHR22916:SF51">
    <property type="entry name" value="GLYCOSYLTRANSFERASE EPSH-RELATED"/>
    <property type="match status" value="1"/>
</dbReference>
<dbReference type="EC" id="2.4.2.53" evidence="4"/>
<comment type="caution">
    <text evidence="4">The sequence shown here is derived from an EMBL/GenBank/DDBJ whole genome shotgun (WGS) entry which is preliminary data.</text>
</comment>
<evidence type="ECO:0000313" key="4">
    <source>
        <dbReference type="EMBL" id="MPM43278.1"/>
    </source>
</evidence>
<dbReference type="SUPFAM" id="SSF53448">
    <property type="entry name" value="Nucleotide-diphospho-sugar transferases"/>
    <property type="match status" value="1"/>
</dbReference>
<accession>A0A644ZSB0</accession>
<dbReference type="InterPro" id="IPR001173">
    <property type="entry name" value="Glyco_trans_2-like"/>
</dbReference>
<feature type="domain" description="Glycosyltransferase 2-like" evidence="3">
    <location>
        <begin position="4"/>
        <end position="137"/>
    </location>
</feature>
<gene>
    <name evidence="4" type="primary">arnC_43</name>
    <name evidence="4" type="ORF">SDC9_89951</name>
</gene>
<dbReference type="AlphaFoldDB" id="A0A644ZSB0"/>
<dbReference type="GO" id="GO:0099621">
    <property type="term" value="F:undecaprenyl-phosphate 4-deoxy-4-formamido-L-arabinose transferase activity"/>
    <property type="evidence" value="ECO:0007669"/>
    <property type="project" value="UniProtKB-EC"/>
</dbReference>
<evidence type="ECO:0000256" key="1">
    <source>
        <dbReference type="ARBA" id="ARBA00022676"/>
    </source>
</evidence>
<dbReference type="PANTHER" id="PTHR22916">
    <property type="entry name" value="GLYCOSYLTRANSFERASE"/>
    <property type="match status" value="1"/>
</dbReference>
<protein>
    <submittedName>
        <fullName evidence="4">Undecaprenyl-phosphate 4-deoxy-4-formamido-L-arabinose transferase</fullName>
        <ecNumber evidence="4">2.4.2.53</ecNumber>
    </submittedName>
</protein>
<keyword evidence="1 4" id="KW-0328">Glycosyltransferase</keyword>
<organism evidence="4">
    <name type="scientific">bioreactor metagenome</name>
    <dbReference type="NCBI Taxonomy" id="1076179"/>
    <lineage>
        <taxon>unclassified sequences</taxon>
        <taxon>metagenomes</taxon>
        <taxon>ecological metagenomes</taxon>
    </lineage>
</organism>
<dbReference type="InterPro" id="IPR029044">
    <property type="entry name" value="Nucleotide-diphossugar_trans"/>
</dbReference>
<keyword evidence="2 4" id="KW-0808">Transferase</keyword>
<name>A0A644ZSB0_9ZZZZ</name>
<sequence length="333" mass="39289">MKFSLIIPVYNVEKYIEKCVRSCLMQDIPASEYEIILINDGSPDNSLSIVESLGAEFSNIIIHSQDNAGLSAARNKGLSQAKGKYIWFIDSDDWIEENCLDELYEQMEKFSLDVLVFNAYETDGFQLRNRFDEKKIKTEKVIEGKNYLYLFNNSFTVWNNIFRRDFLIDNNLYFIKNIYHEDNEFTPRMFYFARKVMIYGKSLYYVYQNPASITRSVNPKKAFDLLQVANLHKVFCNTIVNEKKIKIVFYNCIGLAINSALSNTKHMTIEDKRLFYKELRKHREIFKAMLCSHKVKYRSEALLYLISPFVFQTTYQLVMPKRSNEESQRNILV</sequence>
<dbReference type="Gene3D" id="3.90.550.10">
    <property type="entry name" value="Spore Coat Polysaccharide Biosynthesis Protein SpsA, Chain A"/>
    <property type="match status" value="1"/>
</dbReference>
<reference evidence="4" key="1">
    <citation type="submission" date="2019-08" db="EMBL/GenBank/DDBJ databases">
        <authorList>
            <person name="Kucharzyk K."/>
            <person name="Murdoch R.W."/>
            <person name="Higgins S."/>
            <person name="Loffler F."/>
        </authorList>
    </citation>
    <scope>NUCLEOTIDE SEQUENCE</scope>
</reference>
<dbReference type="CDD" id="cd00761">
    <property type="entry name" value="Glyco_tranf_GTA_type"/>
    <property type="match status" value="1"/>
</dbReference>